<keyword evidence="17" id="KW-1185">Reference proteome</keyword>
<protein>
    <recommendedName>
        <fullName evidence="11">Box C/D snoRNA protein 1</fullName>
    </recommendedName>
    <alternativeName>
        <fullName evidence="12">Zinc finger HIT domain-containing protein 6</fullName>
    </alternativeName>
</protein>
<accession>A0A9P4HPU6</accession>
<evidence type="ECO:0000256" key="1">
    <source>
        <dbReference type="ARBA" id="ARBA00022499"/>
    </source>
</evidence>
<reference evidence="16" key="1">
    <citation type="journal article" date="2020" name="Stud. Mycol.">
        <title>101 Dothideomycetes genomes: a test case for predicting lifestyles and emergence of pathogens.</title>
        <authorList>
            <person name="Haridas S."/>
            <person name="Albert R."/>
            <person name="Binder M."/>
            <person name="Bloem J."/>
            <person name="Labutti K."/>
            <person name="Salamov A."/>
            <person name="Andreopoulos B."/>
            <person name="Baker S."/>
            <person name="Barry K."/>
            <person name="Bills G."/>
            <person name="Bluhm B."/>
            <person name="Cannon C."/>
            <person name="Castanera R."/>
            <person name="Culley D."/>
            <person name="Daum C."/>
            <person name="Ezra D."/>
            <person name="Gonzalez J."/>
            <person name="Henrissat B."/>
            <person name="Kuo A."/>
            <person name="Liang C."/>
            <person name="Lipzen A."/>
            <person name="Lutzoni F."/>
            <person name="Magnuson J."/>
            <person name="Mondo S."/>
            <person name="Nolan M."/>
            <person name="Ohm R."/>
            <person name="Pangilinan J."/>
            <person name="Park H.-J."/>
            <person name="Ramirez L."/>
            <person name="Alfaro M."/>
            <person name="Sun H."/>
            <person name="Tritt A."/>
            <person name="Yoshinaga Y."/>
            <person name="Zwiers L.-H."/>
            <person name="Turgeon B."/>
            <person name="Goodwin S."/>
            <person name="Spatafora J."/>
            <person name="Crous P."/>
            <person name="Grigoriev I."/>
        </authorList>
    </citation>
    <scope>NUCLEOTIDE SEQUENCE</scope>
    <source>
        <strain evidence="16">CBS 121410</strain>
    </source>
</reference>
<keyword evidence="3" id="KW-0597">Phosphoprotein</keyword>
<feature type="compositionally biased region" description="Basic and acidic residues" evidence="14">
    <location>
        <begin position="316"/>
        <end position="329"/>
    </location>
</feature>
<dbReference type="SUPFAM" id="SSF144232">
    <property type="entry name" value="HIT/MYND zinc finger-like"/>
    <property type="match status" value="1"/>
</dbReference>
<keyword evidence="5 13" id="KW-0863">Zinc-finger</keyword>
<dbReference type="GO" id="GO:0008270">
    <property type="term" value="F:zinc ion binding"/>
    <property type="evidence" value="ECO:0007669"/>
    <property type="project" value="UniProtKB-UniRule"/>
</dbReference>
<evidence type="ECO:0000256" key="5">
    <source>
        <dbReference type="ARBA" id="ARBA00022771"/>
    </source>
</evidence>
<dbReference type="InterPro" id="IPR057721">
    <property type="entry name" value="BCD1_alpha/beta"/>
</dbReference>
<dbReference type="EMBL" id="ML978741">
    <property type="protein sequence ID" value="KAF2084447.1"/>
    <property type="molecule type" value="Genomic_DNA"/>
</dbReference>
<dbReference type="OrthoDB" id="272357at2759"/>
<evidence type="ECO:0000256" key="10">
    <source>
        <dbReference type="ARBA" id="ARBA00061949"/>
    </source>
</evidence>
<evidence type="ECO:0000256" key="6">
    <source>
        <dbReference type="ARBA" id="ARBA00022833"/>
    </source>
</evidence>
<feature type="compositionally biased region" description="Polar residues" evidence="14">
    <location>
        <begin position="270"/>
        <end position="289"/>
    </location>
</feature>
<evidence type="ECO:0000256" key="9">
    <source>
        <dbReference type="ARBA" id="ARBA00049654"/>
    </source>
</evidence>
<dbReference type="PANTHER" id="PTHR13483:SF11">
    <property type="entry name" value="ZINC FINGER HIT DOMAIN-CONTAINING PROTEIN 3"/>
    <property type="match status" value="1"/>
</dbReference>
<evidence type="ECO:0000313" key="17">
    <source>
        <dbReference type="Proteomes" id="UP000799776"/>
    </source>
</evidence>
<comment type="function">
    <text evidence="8">Required for box C/D snoRNAs accumulation involved in snoRNA processing, snoRNA transport to the nucleolus and ribosome biogenesis.</text>
</comment>
<keyword evidence="7" id="KW-0832">Ubl conjugation</keyword>
<feature type="compositionally biased region" description="Low complexity" evidence="14">
    <location>
        <begin position="224"/>
        <end position="233"/>
    </location>
</feature>
<comment type="subunit">
    <text evidence="10">Interacts with FBL, SNU13, NOP58, NUFIP1, RUVBL1, RUVBL2 and TAF9. Interacts (via HIT-type zinc finger) with the RUVBL1/RUVBL2 complex in the presence of ADP.</text>
</comment>
<sequence>MADDETALLTELCAICNTSPPKYRCPRCQVRTCSLKCVQRHKQWAQCSGKRDQTAYVRKSELATPAGVDRDYNFLSGIERAFDTADRHADRRGITVDDASAARKGQQKWAQLQSYLRANRIAVDRAPRGLSRQKANCTRLSKGGRVIWTVEWILDDGLRALSEASESATVAAAYANMLRLRRNASTKRKRQAEDALSDASSKKPGAGSTGTGTGTGIGTDQEKTQTQTQTPKTSRVSDVGALPQHQHQHQQQHPNGSGTTGTAADVQPLPSDSSNAAERNTSREPQTADNAVPMPASVGVPKNPDPETPAAASPNPDRDHDHDHDHDHPVSVSVSINTPVKLSGQDIDPNVSADAVRQSKSVVPAADNDDDDALAREANDPAAITTSAVSFYLVRPHTPASQPRVLIPVPASSSLTAALTDKLVLEFPTFIALPSSSPLPDTVMLEADYLHQTQQDAHDLDQLLKHEAVTERYVAQEGEAEEEGELRGPAEHVDEGMVLEVLRRDFGAGGSL</sequence>
<dbReference type="PANTHER" id="PTHR13483">
    <property type="entry name" value="BOX C_D SNORNA PROTEIN 1-RELATED"/>
    <property type="match status" value="1"/>
</dbReference>
<comment type="caution">
    <text evidence="16">The sequence shown here is derived from an EMBL/GenBank/DDBJ whole genome shotgun (WGS) entry which is preliminary data.</text>
</comment>
<dbReference type="FunFam" id="3.30.60.190:FF:000001">
    <property type="entry name" value="box C/D snoRNA protein 1"/>
    <property type="match status" value="1"/>
</dbReference>
<feature type="domain" description="HIT-type" evidence="15">
    <location>
        <begin position="13"/>
        <end position="47"/>
    </location>
</feature>
<evidence type="ECO:0000256" key="14">
    <source>
        <dbReference type="SAM" id="MobiDB-lite"/>
    </source>
</evidence>
<dbReference type="GO" id="GO:0000463">
    <property type="term" value="P:maturation of LSU-rRNA from tricistronic rRNA transcript (SSU-rRNA, 5.8S rRNA, LSU-rRNA)"/>
    <property type="evidence" value="ECO:0007669"/>
    <property type="project" value="TreeGrafter"/>
</dbReference>
<evidence type="ECO:0000256" key="13">
    <source>
        <dbReference type="PROSITE-ProRule" id="PRU00453"/>
    </source>
</evidence>
<keyword evidence="1" id="KW-1017">Isopeptide bond</keyword>
<evidence type="ECO:0000256" key="4">
    <source>
        <dbReference type="ARBA" id="ARBA00022723"/>
    </source>
</evidence>
<dbReference type="Gene3D" id="3.30.60.190">
    <property type="match status" value="1"/>
</dbReference>
<dbReference type="GO" id="GO:0070761">
    <property type="term" value="C:pre-snoRNP complex"/>
    <property type="evidence" value="ECO:0007669"/>
    <property type="project" value="TreeGrafter"/>
</dbReference>
<name>A0A9P4HPU6_9PEZI</name>
<dbReference type="GO" id="GO:0048254">
    <property type="term" value="P:snoRNA localization"/>
    <property type="evidence" value="ECO:0007669"/>
    <property type="project" value="TreeGrafter"/>
</dbReference>
<evidence type="ECO:0000256" key="2">
    <source>
        <dbReference type="ARBA" id="ARBA00022517"/>
    </source>
</evidence>
<feature type="region of interest" description="Disordered" evidence="14">
    <location>
        <begin position="184"/>
        <end position="370"/>
    </location>
</feature>
<dbReference type="AlphaFoldDB" id="A0A9P4HPU6"/>
<dbReference type="InterPro" id="IPR007529">
    <property type="entry name" value="Znf_HIT"/>
</dbReference>
<proteinExistence type="inferred from homology"/>
<dbReference type="PROSITE" id="PS51083">
    <property type="entry name" value="ZF_HIT"/>
    <property type="match status" value="1"/>
</dbReference>
<evidence type="ECO:0000256" key="11">
    <source>
        <dbReference type="ARBA" id="ARBA00068630"/>
    </source>
</evidence>
<dbReference type="GO" id="GO:0000492">
    <property type="term" value="P:box C/D snoRNP assembly"/>
    <property type="evidence" value="ECO:0007669"/>
    <property type="project" value="TreeGrafter"/>
</dbReference>
<dbReference type="GO" id="GO:0005634">
    <property type="term" value="C:nucleus"/>
    <property type="evidence" value="ECO:0007669"/>
    <property type="project" value="TreeGrafter"/>
</dbReference>
<evidence type="ECO:0000256" key="3">
    <source>
        <dbReference type="ARBA" id="ARBA00022553"/>
    </source>
</evidence>
<feature type="compositionally biased region" description="Gly residues" evidence="14">
    <location>
        <begin position="207"/>
        <end position="217"/>
    </location>
</feature>
<evidence type="ECO:0000256" key="8">
    <source>
        <dbReference type="ARBA" id="ARBA00049598"/>
    </source>
</evidence>
<evidence type="ECO:0000256" key="12">
    <source>
        <dbReference type="ARBA" id="ARBA00077531"/>
    </source>
</evidence>
<evidence type="ECO:0000259" key="15">
    <source>
        <dbReference type="PROSITE" id="PS51083"/>
    </source>
</evidence>
<dbReference type="InterPro" id="IPR051639">
    <property type="entry name" value="BCD1"/>
</dbReference>
<keyword evidence="4" id="KW-0479">Metal-binding</keyword>
<keyword evidence="2" id="KW-0690">Ribosome biogenesis</keyword>
<keyword evidence="6" id="KW-0862">Zinc</keyword>
<comment type="similarity">
    <text evidence="9">Belongs to the BCD1 family.</text>
</comment>
<dbReference type="Proteomes" id="UP000799776">
    <property type="component" value="Unassembled WGS sequence"/>
</dbReference>
<dbReference type="Pfam" id="PF25790">
    <property type="entry name" value="BCD1"/>
    <property type="match status" value="1"/>
</dbReference>
<evidence type="ECO:0000256" key="7">
    <source>
        <dbReference type="ARBA" id="ARBA00022843"/>
    </source>
</evidence>
<organism evidence="16 17">
    <name type="scientific">Saccharata proteae CBS 121410</name>
    <dbReference type="NCBI Taxonomy" id="1314787"/>
    <lineage>
        <taxon>Eukaryota</taxon>
        <taxon>Fungi</taxon>
        <taxon>Dikarya</taxon>
        <taxon>Ascomycota</taxon>
        <taxon>Pezizomycotina</taxon>
        <taxon>Dothideomycetes</taxon>
        <taxon>Dothideomycetes incertae sedis</taxon>
        <taxon>Botryosphaeriales</taxon>
        <taxon>Saccharataceae</taxon>
        <taxon>Saccharata</taxon>
    </lineage>
</organism>
<dbReference type="Pfam" id="PF04438">
    <property type="entry name" value="zf-HIT"/>
    <property type="match status" value="1"/>
</dbReference>
<evidence type="ECO:0000313" key="16">
    <source>
        <dbReference type="EMBL" id="KAF2084447.1"/>
    </source>
</evidence>
<gene>
    <name evidence="16" type="ORF">K490DRAFT_68755</name>
</gene>
<dbReference type="CDD" id="cd23023">
    <property type="entry name" value="zf-HIT_BCD1"/>
    <property type="match status" value="1"/>
</dbReference>